<dbReference type="GO" id="GO:0005886">
    <property type="term" value="C:plasma membrane"/>
    <property type="evidence" value="ECO:0007669"/>
    <property type="project" value="UniProtKB-SubCell"/>
</dbReference>
<evidence type="ECO:0000256" key="10">
    <source>
        <dbReference type="RuleBase" id="RU004181"/>
    </source>
</evidence>
<dbReference type="RefSeq" id="WP_218860611.1">
    <property type="nucleotide sequence ID" value="NZ_JACBZR010000001.1"/>
</dbReference>
<comment type="similarity">
    <text evidence="1 9 10">Belongs to the peptidase A8 family.</text>
</comment>
<comment type="catalytic activity">
    <reaction evidence="9">
        <text>Release of signal peptides from bacterial membrane prolipoproteins. Hydrolyzes -Xaa-Yaa-Zaa-|-(S,diacylglyceryl)Cys-, in which Xaa is hydrophobic (preferably Leu), and Yaa (Ala or Ser) and Zaa (Gly or Ala) have small, neutral side chains.</text>
        <dbReference type="EC" id="3.4.23.36"/>
    </reaction>
</comment>
<keyword evidence="4 9" id="KW-0812">Transmembrane</keyword>
<evidence type="ECO:0000256" key="7">
    <source>
        <dbReference type="ARBA" id="ARBA00022989"/>
    </source>
</evidence>
<comment type="caution">
    <text evidence="11">The sequence shown here is derived from an EMBL/GenBank/DDBJ whole genome shotgun (WGS) entry which is preliminary data.</text>
</comment>
<name>A0A7Z0DJF5_9ACTN</name>
<dbReference type="Proteomes" id="UP000564496">
    <property type="component" value="Unassembled WGS sequence"/>
</dbReference>
<dbReference type="GO" id="GO:0004190">
    <property type="term" value="F:aspartic-type endopeptidase activity"/>
    <property type="evidence" value="ECO:0007669"/>
    <property type="project" value="UniProtKB-UniRule"/>
</dbReference>
<gene>
    <name evidence="9" type="primary">lspA</name>
    <name evidence="11" type="ORF">BJ988_001187</name>
</gene>
<feature type="active site" evidence="9">
    <location>
        <position position="154"/>
    </location>
</feature>
<keyword evidence="12" id="KW-1185">Reference proteome</keyword>
<dbReference type="NCBIfam" id="TIGR00077">
    <property type="entry name" value="lspA"/>
    <property type="match status" value="1"/>
</dbReference>
<comment type="function">
    <text evidence="9">This protein specifically catalyzes the removal of signal peptides from prolipoproteins.</text>
</comment>
<dbReference type="HAMAP" id="MF_00161">
    <property type="entry name" value="LspA"/>
    <property type="match status" value="1"/>
</dbReference>
<sequence length="198" mass="21059">MQAARGASLSDAHTGPESDVRPVRWTEFAAVAVPLLVIDQLTKLWAVATLVPGQPQELVGSVLQLNIIRNPGAAFSAGTGYTWIFTTLSIVATIGVLWFARRVRHRGWAFALGILIAGISGNLIDRLAREPGFYLGHVVDFLQLPNWPIFNVADMCINVAAVMIVILSFKGIGLDGSIDGASDDAETSSGTSSEGEAK</sequence>
<evidence type="ECO:0000256" key="4">
    <source>
        <dbReference type="ARBA" id="ARBA00022692"/>
    </source>
</evidence>
<dbReference type="PANTHER" id="PTHR33695">
    <property type="entry name" value="LIPOPROTEIN SIGNAL PEPTIDASE"/>
    <property type="match status" value="1"/>
</dbReference>
<dbReference type="EMBL" id="JACBZR010000001">
    <property type="protein sequence ID" value="NYI76539.1"/>
    <property type="molecule type" value="Genomic_DNA"/>
</dbReference>
<evidence type="ECO:0000256" key="8">
    <source>
        <dbReference type="ARBA" id="ARBA00023136"/>
    </source>
</evidence>
<evidence type="ECO:0000256" key="1">
    <source>
        <dbReference type="ARBA" id="ARBA00006139"/>
    </source>
</evidence>
<dbReference type="UniPathway" id="UPA00665"/>
<organism evidence="11 12">
    <name type="scientific">Nocardioides panzhihuensis</name>
    <dbReference type="NCBI Taxonomy" id="860243"/>
    <lineage>
        <taxon>Bacteria</taxon>
        <taxon>Bacillati</taxon>
        <taxon>Actinomycetota</taxon>
        <taxon>Actinomycetes</taxon>
        <taxon>Propionibacteriales</taxon>
        <taxon>Nocardioidaceae</taxon>
        <taxon>Nocardioides</taxon>
    </lineage>
</organism>
<dbReference type="InterPro" id="IPR001872">
    <property type="entry name" value="Peptidase_A8"/>
</dbReference>
<evidence type="ECO:0000256" key="5">
    <source>
        <dbReference type="ARBA" id="ARBA00022750"/>
    </source>
</evidence>
<keyword evidence="2 9" id="KW-1003">Cell membrane</keyword>
<dbReference type="PRINTS" id="PR00781">
    <property type="entry name" value="LIPOSIGPTASE"/>
</dbReference>
<dbReference type="AlphaFoldDB" id="A0A7Z0DJF5"/>
<keyword evidence="6 9" id="KW-0378">Hydrolase</keyword>
<keyword evidence="7 9" id="KW-1133">Transmembrane helix</keyword>
<keyword evidence="3 9" id="KW-0645">Protease</keyword>
<feature type="transmembrane region" description="Helical" evidence="9">
    <location>
        <begin position="107"/>
        <end position="128"/>
    </location>
</feature>
<comment type="caution">
    <text evidence="9">Lacks conserved residue(s) required for the propagation of feature annotation.</text>
</comment>
<proteinExistence type="inferred from homology"/>
<keyword evidence="8 9" id="KW-0472">Membrane</keyword>
<evidence type="ECO:0000256" key="9">
    <source>
        <dbReference type="HAMAP-Rule" id="MF_00161"/>
    </source>
</evidence>
<protein>
    <recommendedName>
        <fullName evidence="9">Lipoprotein signal peptidase</fullName>
        <ecNumber evidence="9">3.4.23.36</ecNumber>
    </recommendedName>
    <alternativeName>
        <fullName evidence="9">Prolipoprotein signal peptidase</fullName>
    </alternativeName>
    <alternativeName>
        <fullName evidence="9">Signal peptidase II</fullName>
        <shortName evidence="9">SPase II</shortName>
    </alternativeName>
</protein>
<accession>A0A7Z0DJF5</accession>
<comment type="subcellular location">
    <subcellularLocation>
        <location evidence="9">Cell membrane</location>
        <topology evidence="9">Multi-pass membrane protein</topology>
    </subcellularLocation>
</comment>
<feature type="transmembrane region" description="Helical" evidence="9">
    <location>
        <begin position="80"/>
        <end position="100"/>
    </location>
</feature>
<dbReference type="EC" id="3.4.23.36" evidence="9"/>
<evidence type="ECO:0000256" key="2">
    <source>
        <dbReference type="ARBA" id="ARBA00022475"/>
    </source>
</evidence>
<feature type="transmembrane region" description="Helical" evidence="9">
    <location>
        <begin position="148"/>
        <end position="169"/>
    </location>
</feature>
<dbReference type="PANTHER" id="PTHR33695:SF1">
    <property type="entry name" value="LIPOPROTEIN SIGNAL PEPTIDASE"/>
    <property type="match status" value="1"/>
</dbReference>
<evidence type="ECO:0000256" key="3">
    <source>
        <dbReference type="ARBA" id="ARBA00022670"/>
    </source>
</evidence>
<reference evidence="11 12" key="1">
    <citation type="submission" date="2020-07" db="EMBL/GenBank/DDBJ databases">
        <title>Sequencing the genomes of 1000 actinobacteria strains.</title>
        <authorList>
            <person name="Klenk H.-P."/>
        </authorList>
    </citation>
    <scope>NUCLEOTIDE SEQUENCE [LARGE SCALE GENOMIC DNA]</scope>
    <source>
        <strain evidence="11 12">DSM 26487</strain>
    </source>
</reference>
<evidence type="ECO:0000313" key="11">
    <source>
        <dbReference type="EMBL" id="NYI76539.1"/>
    </source>
</evidence>
<evidence type="ECO:0000313" key="12">
    <source>
        <dbReference type="Proteomes" id="UP000564496"/>
    </source>
</evidence>
<comment type="pathway">
    <text evidence="9">Protein modification; lipoprotein biosynthesis (signal peptide cleavage).</text>
</comment>
<dbReference type="Pfam" id="PF01252">
    <property type="entry name" value="Peptidase_A8"/>
    <property type="match status" value="1"/>
</dbReference>
<evidence type="ECO:0000256" key="6">
    <source>
        <dbReference type="ARBA" id="ARBA00022801"/>
    </source>
</evidence>
<dbReference type="GO" id="GO:0006508">
    <property type="term" value="P:proteolysis"/>
    <property type="evidence" value="ECO:0007669"/>
    <property type="project" value="UniProtKB-KW"/>
</dbReference>
<feature type="active site" evidence="9">
    <location>
        <position position="140"/>
    </location>
</feature>
<keyword evidence="5 9" id="KW-0064">Aspartyl protease</keyword>